<organism evidence="1 2">
    <name type="scientific">Desulfosporosinus acidiphilus (strain DSM 22704 / JCM 16185 / SJ4)</name>
    <dbReference type="NCBI Taxonomy" id="646529"/>
    <lineage>
        <taxon>Bacteria</taxon>
        <taxon>Bacillati</taxon>
        <taxon>Bacillota</taxon>
        <taxon>Clostridia</taxon>
        <taxon>Eubacteriales</taxon>
        <taxon>Desulfitobacteriaceae</taxon>
        <taxon>Desulfosporosinus</taxon>
    </lineage>
</organism>
<reference evidence="1 2" key="1">
    <citation type="journal article" date="2012" name="J. Bacteriol.">
        <title>Complete genome sequences of Desulfosporosinus orientis DSM765T, Desulfosporosinus youngiae DSM17734T, Desulfosporosinus meridiei DSM13257T, and Desulfosporosinus acidiphilus DSM22704T.</title>
        <authorList>
            <person name="Pester M."/>
            <person name="Brambilla E."/>
            <person name="Alazard D."/>
            <person name="Rattei T."/>
            <person name="Weinmaier T."/>
            <person name="Han J."/>
            <person name="Lucas S."/>
            <person name="Lapidus A."/>
            <person name="Cheng J.F."/>
            <person name="Goodwin L."/>
            <person name="Pitluck S."/>
            <person name="Peters L."/>
            <person name="Ovchinnikova G."/>
            <person name="Teshima H."/>
            <person name="Detter J.C."/>
            <person name="Han C.S."/>
            <person name="Tapia R."/>
            <person name="Land M.L."/>
            <person name="Hauser L."/>
            <person name="Kyrpides N.C."/>
            <person name="Ivanova N.N."/>
            <person name="Pagani I."/>
            <person name="Huntmann M."/>
            <person name="Wei C.L."/>
            <person name="Davenport K.W."/>
            <person name="Daligault H."/>
            <person name="Chain P.S."/>
            <person name="Chen A."/>
            <person name="Mavromatis K."/>
            <person name="Markowitz V."/>
            <person name="Szeto E."/>
            <person name="Mikhailova N."/>
            <person name="Pati A."/>
            <person name="Wagner M."/>
            <person name="Woyke T."/>
            <person name="Ollivier B."/>
            <person name="Klenk H.P."/>
            <person name="Spring S."/>
            <person name="Loy A."/>
        </authorList>
    </citation>
    <scope>NUCLEOTIDE SEQUENCE [LARGE SCALE GENOMIC DNA]</scope>
    <source>
        <strain evidence="2">DSM 22704 / JCM 16185 / SJ4</strain>
    </source>
</reference>
<dbReference type="KEGG" id="dai:Desaci_1399"/>
<dbReference type="HOGENOM" id="CLU_1203222_0_0_9"/>
<evidence type="ECO:0000313" key="2">
    <source>
        <dbReference type="Proteomes" id="UP000002892"/>
    </source>
</evidence>
<accession>I4D3P8</accession>
<dbReference type="Proteomes" id="UP000002892">
    <property type="component" value="Chromosome"/>
</dbReference>
<keyword evidence="2" id="KW-1185">Reference proteome</keyword>
<dbReference type="STRING" id="646529.Desaci_1399"/>
<dbReference type="RefSeq" id="WP_014826429.1">
    <property type="nucleotide sequence ID" value="NC_018068.1"/>
</dbReference>
<protein>
    <submittedName>
        <fullName evidence="1">Uncharacterized protein</fullName>
    </submittedName>
</protein>
<dbReference type="EMBL" id="CP003639">
    <property type="protein sequence ID" value="AFM40422.1"/>
    <property type="molecule type" value="Genomic_DNA"/>
</dbReference>
<gene>
    <name evidence="1" type="ordered locus">Desaci_1399</name>
</gene>
<proteinExistence type="predicted"/>
<dbReference type="AlphaFoldDB" id="I4D3P8"/>
<sequence length="230" mass="27293">MRYENLPEFIRYHVEKSELPPEIPDVVSYDKDLREWHNSKVSMKCHSLTLYYPFNGGYIAELLIWEFPLGDGENLKDTTRCEIKSIISSKRIAELFNLSSRFSDDVLKNREYRPKLYFTDPQHEELFKKYREKFPDRWDYHALIYILTSSQGMREVILIDDEGPDWEVMDQRAQSLGSQHQKLYEFSKNIIGRSDSFDFGKAVFIWPQDIWPIVNEAIQICRGKGKTYGK</sequence>
<name>I4D3P8_DESAJ</name>
<evidence type="ECO:0000313" key="1">
    <source>
        <dbReference type="EMBL" id="AFM40422.1"/>
    </source>
</evidence>